<accession>A0A0G2EDN0</accession>
<proteinExistence type="predicted"/>
<comment type="caution">
    <text evidence="1">The sequence shown here is derived from an EMBL/GenBank/DDBJ whole genome shotgun (WGS) entry which is preliminary data.</text>
</comment>
<reference evidence="1 2" key="1">
    <citation type="submission" date="2015-03" db="EMBL/GenBank/DDBJ databases">
        <authorList>
            <person name="Morales-Cruz A."/>
            <person name="Amrine K.C."/>
            <person name="Cantu D."/>
        </authorList>
    </citation>
    <scope>NUCLEOTIDE SEQUENCE [LARGE SCALE GENOMIC DNA]</scope>
    <source>
        <strain evidence="1">DS831</strain>
    </source>
</reference>
<gene>
    <name evidence="1" type="ORF">UCDDS831_g04820</name>
</gene>
<reference evidence="1 2" key="2">
    <citation type="submission" date="2015-05" db="EMBL/GenBank/DDBJ databases">
        <title>Distinctive expansion of gene families associated with plant cell wall degradation and secondary metabolism in the genomes of grapevine trunk pathogens.</title>
        <authorList>
            <person name="Lawrence D.P."/>
            <person name="Travadon R."/>
            <person name="Rolshausen P.E."/>
            <person name="Baumgartner K."/>
        </authorList>
    </citation>
    <scope>NUCLEOTIDE SEQUENCE [LARGE SCALE GENOMIC DNA]</scope>
    <source>
        <strain evidence="1">DS831</strain>
    </source>
</reference>
<protein>
    <recommendedName>
        <fullName evidence="3">Protein kinase domain-containing protein</fullName>
    </recommendedName>
</protein>
<dbReference type="AlphaFoldDB" id="A0A0G2EDN0"/>
<evidence type="ECO:0000313" key="1">
    <source>
        <dbReference type="EMBL" id="KKY20331.1"/>
    </source>
</evidence>
<organism evidence="1 2">
    <name type="scientific">Diplodia seriata</name>
    <dbReference type="NCBI Taxonomy" id="420778"/>
    <lineage>
        <taxon>Eukaryota</taxon>
        <taxon>Fungi</taxon>
        <taxon>Dikarya</taxon>
        <taxon>Ascomycota</taxon>
        <taxon>Pezizomycotina</taxon>
        <taxon>Dothideomycetes</taxon>
        <taxon>Dothideomycetes incertae sedis</taxon>
        <taxon>Botryosphaeriales</taxon>
        <taxon>Botryosphaeriaceae</taxon>
        <taxon>Diplodia</taxon>
    </lineage>
</organism>
<dbReference type="SUPFAM" id="SSF56112">
    <property type="entry name" value="Protein kinase-like (PK-like)"/>
    <property type="match status" value="1"/>
</dbReference>
<dbReference type="EMBL" id="LAQI01000101">
    <property type="protein sequence ID" value="KKY20331.1"/>
    <property type="molecule type" value="Genomic_DNA"/>
</dbReference>
<sequence length="69" mass="7782">MLGDRTLKPKPSTCGTITYIAPETEVTKYSYLVNSYSTLIEILAFEPKERPKASEALQHPALQKKVEKK</sequence>
<dbReference type="Proteomes" id="UP000034182">
    <property type="component" value="Unassembled WGS sequence"/>
</dbReference>
<evidence type="ECO:0000313" key="2">
    <source>
        <dbReference type="Proteomes" id="UP000034182"/>
    </source>
</evidence>
<dbReference type="InterPro" id="IPR011009">
    <property type="entry name" value="Kinase-like_dom_sf"/>
</dbReference>
<name>A0A0G2EDN0_9PEZI</name>
<evidence type="ECO:0008006" key="3">
    <source>
        <dbReference type="Google" id="ProtNLM"/>
    </source>
</evidence>